<dbReference type="AlphaFoldDB" id="A0ABD7NEE9"/>
<gene>
    <name evidence="1" type="ORF">NCTC1080_00749</name>
</gene>
<evidence type="ECO:0008006" key="3">
    <source>
        <dbReference type="Google" id="ProtNLM"/>
    </source>
</evidence>
<dbReference type="Proteomes" id="UP000254098">
    <property type="component" value="Unassembled WGS sequence"/>
</dbReference>
<comment type="caution">
    <text evidence="1">The sequence shown here is derived from an EMBL/GenBank/DDBJ whole genome shotgun (WGS) entry which is preliminary data.</text>
</comment>
<reference evidence="1 2" key="1">
    <citation type="submission" date="2018-06" db="EMBL/GenBank/DDBJ databases">
        <authorList>
            <consortium name="Pathogen Informatics"/>
            <person name="Doyle S."/>
        </authorList>
    </citation>
    <scope>NUCLEOTIDE SEQUENCE [LARGE SCALE GENOMIC DNA]</scope>
    <source>
        <strain evidence="1 2">NCTC1080</strain>
    </source>
</reference>
<keyword evidence="2" id="KW-1185">Reference proteome</keyword>
<evidence type="ECO:0000313" key="2">
    <source>
        <dbReference type="Proteomes" id="UP000254098"/>
    </source>
</evidence>
<evidence type="ECO:0000313" key="1">
    <source>
        <dbReference type="EMBL" id="SUO77878.1"/>
    </source>
</evidence>
<accession>A0ABD7NEE9</accession>
<name>A0ABD7NEE9_9STRE</name>
<protein>
    <recommendedName>
        <fullName evidence="3">Secreted protein</fullName>
    </recommendedName>
</protein>
<dbReference type="EMBL" id="UHHS01000001">
    <property type="protein sequence ID" value="SUO77878.1"/>
    <property type="molecule type" value="Genomic_DNA"/>
</dbReference>
<proteinExistence type="predicted"/>
<organism evidence="1 2">
    <name type="scientific">Streptococcus viridans</name>
    <dbReference type="NCBI Taxonomy" id="78535"/>
    <lineage>
        <taxon>Bacteria</taxon>
        <taxon>Bacillati</taxon>
        <taxon>Bacillota</taxon>
        <taxon>Bacilli</taxon>
        <taxon>Lactobacillales</taxon>
        <taxon>Streptococcaceae</taxon>
        <taxon>Streptococcus</taxon>
    </lineage>
</organism>
<sequence length="82" mass="9439">MRIFYLMIGFISVGLALLGVALPLLPTPPFCCWRLHAFHALPNDLKNGYTILSCIKSMWWTFAKQMLLLGSVKEKFLFPFIF</sequence>